<protein>
    <submittedName>
        <fullName evidence="2">Uncharacterized protein</fullName>
    </submittedName>
</protein>
<organism evidence="2 3">
    <name type="scientific">Goodea atripinnis</name>
    <dbReference type="NCBI Taxonomy" id="208336"/>
    <lineage>
        <taxon>Eukaryota</taxon>
        <taxon>Metazoa</taxon>
        <taxon>Chordata</taxon>
        <taxon>Craniata</taxon>
        <taxon>Vertebrata</taxon>
        <taxon>Euteleostomi</taxon>
        <taxon>Actinopterygii</taxon>
        <taxon>Neopterygii</taxon>
        <taxon>Teleostei</taxon>
        <taxon>Neoteleostei</taxon>
        <taxon>Acanthomorphata</taxon>
        <taxon>Ovalentaria</taxon>
        <taxon>Atherinomorphae</taxon>
        <taxon>Cyprinodontiformes</taxon>
        <taxon>Goodeidae</taxon>
        <taxon>Goodea</taxon>
    </lineage>
</organism>
<reference evidence="2 3" key="1">
    <citation type="submission" date="2021-06" db="EMBL/GenBank/DDBJ databases">
        <authorList>
            <person name="Palmer J.M."/>
        </authorList>
    </citation>
    <scope>NUCLEOTIDE SEQUENCE [LARGE SCALE GENOMIC DNA]</scope>
    <source>
        <strain evidence="2 3">GA_2019</strain>
        <tissue evidence="2">Muscle</tissue>
    </source>
</reference>
<accession>A0ABV0PJB0</accession>
<comment type="caution">
    <text evidence="2">The sequence shown here is derived from an EMBL/GenBank/DDBJ whole genome shotgun (WGS) entry which is preliminary data.</text>
</comment>
<dbReference type="EMBL" id="JAHRIO010077370">
    <property type="protein sequence ID" value="MEQ2183550.1"/>
    <property type="molecule type" value="Genomic_DNA"/>
</dbReference>
<evidence type="ECO:0000256" key="1">
    <source>
        <dbReference type="SAM" id="MobiDB-lite"/>
    </source>
</evidence>
<sequence>MHQPGNRAGQAKHISSAAPVRAQDRLCRPTHLTANHSPEPGQGQEPQKEALEEGHHSTPRTRHPANPTPKPRRSPRMPATHLETTYVVNWRYIKEEKRKEKEL</sequence>
<proteinExistence type="predicted"/>
<evidence type="ECO:0000313" key="3">
    <source>
        <dbReference type="Proteomes" id="UP001476798"/>
    </source>
</evidence>
<name>A0ABV0PJB0_9TELE</name>
<feature type="region of interest" description="Disordered" evidence="1">
    <location>
        <begin position="1"/>
        <end position="83"/>
    </location>
</feature>
<keyword evidence="3" id="KW-1185">Reference proteome</keyword>
<gene>
    <name evidence="2" type="ORF">GOODEAATRI_033765</name>
</gene>
<evidence type="ECO:0000313" key="2">
    <source>
        <dbReference type="EMBL" id="MEQ2183550.1"/>
    </source>
</evidence>
<feature type="compositionally biased region" description="Basic and acidic residues" evidence="1">
    <location>
        <begin position="46"/>
        <end position="56"/>
    </location>
</feature>
<dbReference type="Proteomes" id="UP001476798">
    <property type="component" value="Unassembled WGS sequence"/>
</dbReference>